<organism evidence="2 3">
    <name type="scientific">Trema orientale</name>
    <name type="common">Charcoal tree</name>
    <name type="synonym">Celtis orientalis</name>
    <dbReference type="NCBI Taxonomy" id="63057"/>
    <lineage>
        <taxon>Eukaryota</taxon>
        <taxon>Viridiplantae</taxon>
        <taxon>Streptophyta</taxon>
        <taxon>Embryophyta</taxon>
        <taxon>Tracheophyta</taxon>
        <taxon>Spermatophyta</taxon>
        <taxon>Magnoliopsida</taxon>
        <taxon>eudicotyledons</taxon>
        <taxon>Gunneridae</taxon>
        <taxon>Pentapetalae</taxon>
        <taxon>rosids</taxon>
        <taxon>fabids</taxon>
        <taxon>Rosales</taxon>
        <taxon>Cannabaceae</taxon>
        <taxon>Trema</taxon>
    </lineage>
</organism>
<dbReference type="AlphaFoldDB" id="A0A2P5ED58"/>
<dbReference type="Proteomes" id="UP000237000">
    <property type="component" value="Unassembled WGS sequence"/>
</dbReference>
<evidence type="ECO:0000313" key="2">
    <source>
        <dbReference type="EMBL" id="PON83468.1"/>
    </source>
</evidence>
<protein>
    <submittedName>
        <fullName evidence="2">Uncharacterized protein</fullName>
    </submittedName>
</protein>
<name>A0A2P5ED58_TREOI</name>
<gene>
    <name evidence="2" type="ORF">TorRG33x02_207400</name>
</gene>
<reference evidence="3" key="1">
    <citation type="submission" date="2016-06" db="EMBL/GenBank/DDBJ databases">
        <title>Parallel loss of symbiosis genes in relatives of nitrogen-fixing non-legume Parasponia.</title>
        <authorList>
            <person name="Van Velzen R."/>
            <person name="Holmer R."/>
            <person name="Bu F."/>
            <person name="Rutten L."/>
            <person name="Van Zeijl A."/>
            <person name="Liu W."/>
            <person name="Santuari L."/>
            <person name="Cao Q."/>
            <person name="Sharma T."/>
            <person name="Shen D."/>
            <person name="Roswanjaya Y."/>
            <person name="Wardhani T."/>
            <person name="Kalhor M.S."/>
            <person name="Jansen J."/>
            <person name="Van den Hoogen J."/>
            <person name="Gungor B."/>
            <person name="Hartog M."/>
            <person name="Hontelez J."/>
            <person name="Verver J."/>
            <person name="Yang W.-C."/>
            <person name="Schijlen E."/>
            <person name="Repin R."/>
            <person name="Schilthuizen M."/>
            <person name="Schranz E."/>
            <person name="Heidstra R."/>
            <person name="Miyata K."/>
            <person name="Fedorova E."/>
            <person name="Kohlen W."/>
            <person name="Bisseling T."/>
            <person name="Smit S."/>
            <person name="Geurts R."/>
        </authorList>
    </citation>
    <scope>NUCLEOTIDE SEQUENCE [LARGE SCALE GENOMIC DNA]</scope>
    <source>
        <strain evidence="3">cv. RG33-2</strain>
    </source>
</reference>
<feature type="compositionally biased region" description="Basic and acidic residues" evidence="1">
    <location>
        <begin position="96"/>
        <end position="106"/>
    </location>
</feature>
<proteinExistence type="predicted"/>
<comment type="caution">
    <text evidence="2">The sequence shown here is derived from an EMBL/GenBank/DDBJ whole genome shotgun (WGS) entry which is preliminary data.</text>
</comment>
<feature type="compositionally biased region" description="Polar residues" evidence="1">
    <location>
        <begin position="61"/>
        <end position="77"/>
    </location>
</feature>
<dbReference type="OrthoDB" id="10371658at2759"/>
<sequence>MTTTTQTHKYKCDDAESKLHFENSFVSNFGTTTSEIQRKKKSNQIQIQLFTYKDIGLSKQISNPSRLSKNLSPTQRPEATPARHVEQAELGLGSAAEDRERRQRQARRDLRVYGVRESDAAVVPVPAGAGGGRTGGLLITHRLVNR</sequence>
<evidence type="ECO:0000313" key="3">
    <source>
        <dbReference type="Proteomes" id="UP000237000"/>
    </source>
</evidence>
<evidence type="ECO:0000256" key="1">
    <source>
        <dbReference type="SAM" id="MobiDB-lite"/>
    </source>
</evidence>
<dbReference type="EMBL" id="JXTC01000178">
    <property type="protein sequence ID" value="PON83468.1"/>
    <property type="molecule type" value="Genomic_DNA"/>
</dbReference>
<keyword evidence="3" id="KW-1185">Reference proteome</keyword>
<feature type="region of interest" description="Disordered" evidence="1">
    <location>
        <begin position="61"/>
        <end position="106"/>
    </location>
</feature>
<dbReference type="InParanoid" id="A0A2P5ED58"/>
<accession>A0A2P5ED58</accession>